<keyword evidence="2" id="KW-1185">Reference proteome</keyword>
<gene>
    <name evidence="1" type="ORF">EOE18_17790</name>
</gene>
<proteinExistence type="predicted"/>
<name>A0A3S2UNM0_9SPHN</name>
<evidence type="ECO:0000313" key="1">
    <source>
        <dbReference type="EMBL" id="RVU02188.1"/>
    </source>
</evidence>
<organism evidence="1 2">
    <name type="scientific">Novosphingobium umbonatum</name>
    <dbReference type="NCBI Taxonomy" id="1908524"/>
    <lineage>
        <taxon>Bacteria</taxon>
        <taxon>Pseudomonadati</taxon>
        <taxon>Pseudomonadota</taxon>
        <taxon>Alphaproteobacteria</taxon>
        <taxon>Sphingomonadales</taxon>
        <taxon>Sphingomonadaceae</taxon>
        <taxon>Novosphingobium</taxon>
    </lineage>
</organism>
<protein>
    <submittedName>
        <fullName evidence="1">Uncharacterized protein</fullName>
    </submittedName>
</protein>
<dbReference type="EMBL" id="SACO01000026">
    <property type="protein sequence ID" value="RVU02188.1"/>
    <property type="molecule type" value="Genomic_DNA"/>
</dbReference>
<evidence type="ECO:0000313" key="2">
    <source>
        <dbReference type="Proteomes" id="UP000282837"/>
    </source>
</evidence>
<dbReference type="AlphaFoldDB" id="A0A3S2UNM0"/>
<dbReference type="Proteomes" id="UP000282837">
    <property type="component" value="Unassembled WGS sequence"/>
</dbReference>
<reference evidence="1 2" key="1">
    <citation type="submission" date="2019-01" db="EMBL/GenBank/DDBJ databases">
        <authorList>
            <person name="Chen W.-M."/>
        </authorList>
    </citation>
    <scope>NUCLEOTIDE SEQUENCE [LARGE SCALE GENOMIC DNA]</scope>
    <source>
        <strain evidence="1 2">FSY-9</strain>
    </source>
</reference>
<comment type="caution">
    <text evidence="1">The sequence shown here is derived from an EMBL/GenBank/DDBJ whole genome shotgun (WGS) entry which is preliminary data.</text>
</comment>
<sequence length="100" mass="12086">MQVATHLFEAAAWHQALKPVCACGHSASFDPHGLWWHFERRGWEMQIYAIRKRFWCLMCLSETRKRRNPQRIDLVPSSNVDIRLPMPPERVWKRESRRMR</sequence>
<accession>A0A3S2UNM0</accession>